<accession>A0A9E8CKG5</accession>
<evidence type="ECO:0000259" key="2">
    <source>
        <dbReference type="Pfam" id="PF13439"/>
    </source>
</evidence>
<evidence type="ECO:0000313" key="3">
    <source>
        <dbReference type="EMBL" id="UZF85690.1"/>
    </source>
</evidence>
<gene>
    <name evidence="3" type="ORF">NWE54_17925</name>
</gene>
<dbReference type="Pfam" id="PF00534">
    <property type="entry name" value="Glycos_transf_1"/>
    <property type="match status" value="1"/>
</dbReference>
<dbReference type="Pfam" id="PF13439">
    <property type="entry name" value="Glyco_transf_4"/>
    <property type="match status" value="1"/>
</dbReference>
<protein>
    <submittedName>
        <fullName evidence="3">Glycosyltransferase family 4 protein</fullName>
    </submittedName>
</protein>
<feature type="domain" description="Glycosyl transferase family 1" evidence="1">
    <location>
        <begin position="199"/>
        <end position="344"/>
    </location>
</feature>
<name>A0A9E8CKG5_9HYPH</name>
<dbReference type="GO" id="GO:0016757">
    <property type="term" value="F:glycosyltransferase activity"/>
    <property type="evidence" value="ECO:0007669"/>
    <property type="project" value="InterPro"/>
</dbReference>
<dbReference type="InterPro" id="IPR028098">
    <property type="entry name" value="Glyco_trans_4-like_N"/>
</dbReference>
<dbReference type="SUPFAM" id="SSF53756">
    <property type="entry name" value="UDP-Glycosyltransferase/glycogen phosphorylase"/>
    <property type="match status" value="1"/>
</dbReference>
<dbReference type="PANTHER" id="PTHR12526">
    <property type="entry name" value="GLYCOSYLTRANSFERASE"/>
    <property type="match status" value="1"/>
</dbReference>
<reference evidence="3" key="1">
    <citation type="submission" date="2022-08" db="EMBL/GenBank/DDBJ databases">
        <title>Complete Genome Sequences of 2 Bosea sp. soil isolates.</title>
        <authorList>
            <person name="Alvarez Arevalo M."/>
            <person name="Sterndorff E.B."/>
            <person name="Faurdal D."/>
            <person name="Joergensen T.S."/>
            <person name="Weber T."/>
        </authorList>
    </citation>
    <scope>NUCLEOTIDE SEQUENCE</scope>
    <source>
        <strain evidence="3">NBC_00436</strain>
    </source>
</reference>
<feature type="domain" description="Glycosyltransferase subfamily 4-like N-terminal" evidence="2">
    <location>
        <begin position="31"/>
        <end position="194"/>
    </location>
</feature>
<evidence type="ECO:0000259" key="1">
    <source>
        <dbReference type="Pfam" id="PF00534"/>
    </source>
</evidence>
<organism evidence="3">
    <name type="scientific">Bosea sp. NBC_00436</name>
    <dbReference type="NCBI Taxonomy" id="2969620"/>
    <lineage>
        <taxon>Bacteria</taxon>
        <taxon>Pseudomonadati</taxon>
        <taxon>Pseudomonadota</taxon>
        <taxon>Alphaproteobacteria</taxon>
        <taxon>Hyphomicrobiales</taxon>
        <taxon>Boseaceae</taxon>
        <taxon>Bosea</taxon>
    </lineage>
</organism>
<dbReference type="EMBL" id="CP102774">
    <property type="protein sequence ID" value="UZF85690.1"/>
    <property type="molecule type" value="Genomic_DNA"/>
</dbReference>
<dbReference type="CDD" id="cd03801">
    <property type="entry name" value="GT4_PimA-like"/>
    <property type="match status" value="1"/>
</dbReference>
<dbReference type="PANTHER" id="PTHR12526:SF638">
    <property type="entry name" value="SPORE COAT PROTEIN SA"/>
    <property type="match status" value="1"/>
</dbReference>
<dbReference type="Gene3D" id="3.40.50.2000">
    <property type="entry name" value="Glycogen Phosphorylase B"/>
    <property type="match status" value="2"/>
</dbReference>
<dbReference type="InterPro" id="IPR001296">
    <property type="entry name" value="Glyco_trans_1"/>
</dbReference>
<sequence>MTAPLSRDLSPALPAGTRIIHVVRQFHPNRGGLEDVVANLCRVQRELGLSPSVVTLDRLFVRPDRHLPAQEVLDGIPVTRIPFRGSTRYPLAPSVFRHLGDADLVHVHAIDFFFDALAFGWPLHRKPLVATTHGGFFHTGDFSALKTLWFNGPTRLSALAYRGIAGCSANDERLFSRIAPGRVTVIENGVDLDKFAGASSPEPQKRLVSIGRFSKNKRPDRLIATMAALARREPGWHLDLIGVTSDWSEEALRAAIAAAGMEQAVTLHLGLGDVAVRALTSQASLFVSASEFEGFGLALIEAMSAGLVPIVQPNAAFAALADKFPTVHTVDFADPEQAATAVREAHAALLRAPAATRPRLSDLASYSWNEVARRYHDLYAAALDPASRRR</sequence>
<dbReference type="AlphaFoldDB" id="A0A9E8CKG5"/>
<proteinExistence type="predicted"/>